<dbReference type="NCBIfam" id="TIGR00220">
    <property type="entry name" value="mscL"/>
    <property type="match status" value="1"/>
</dbReference>
<protein>
    <recommendedName>
        <fullName evidence="10">Large-conductance mechanosensitive channel</fullName>
    </recommendedName>
</protein>
<evidence type="ECO:0000256" key="10">
    <source>
        <dbReference type="HAMAP-Rule" id="MF_00115"/>
    </source>
</evidence>
<evidence type="ECO:0000256" key="9">
    <source>
        <dbReference type="ARBA" id="ARBA00023303"/>
    </source>
</evidence>
<dbReference type="EMBL" id="WKPJ01000054">
    <property type="protein sequence ID" value="MSA91357.1"/>
    <property type="molecule type" value="Genomic_DNA"/>
</dbReference>
<keyword evidence="6 10" id="KW-1133">Transmembrane helix</keyword>
<comment type="similarity">
    <text evidence="2 10">Belongs to the MscL family.</text>
</comment>
<dbReference type="PANTHER" id="PTHR30266:SF2">
    <property type="entry name" value="LARGE-CONDUCTANCE MECHANOSENSITIVE CHANNEL"/>
    <property type="match status" value="1"/>
</dbReference>
<sequence>MLKEFKKFALKGNMIDLAVGVIIGGGFNTLVTSMVNDIIMPVISLFTGRLDFTNMFVALDGQHYTTLAEAQAHTSTIAYGSFITGLINFLLTAFVIFLVIRWMNKLRAKEEPAPQPKTTKVCPYCKTEIDLHATRCPHCTSKLEEAEV</sequence>
<dbReference type="InterPro" id="IPR037673">
    <property type="entry name" value="MSC/AndL"/>
</dbReference>
<dbReference type="SUPFAM" id="SSF81330">
    <property type="entry name" value="Gated mechanosensitive channel"/>
    <property type="match status" value="1"/>
</dbReference>
<keyword evidence="3 10" id="KW-0813">Transport</keyword>
<keyword evidence="7 10" id="KW-0406">Ion transport</keyword>
<keyword evidence="8 10" id="KW-0472">Membrane</keyword>
<name>A0A6N7SBX8_9FIRM</name>
<evidence type="ECO:0000313" key="11">
    <source>
        <dbReference type="EMBL" id="MSA91357.1"/>
    </source>
</evidence>
<dbReference type="Pfam" id="PF01741">
    <property type="entry name" value="MscL"/>
    <property type="match status" value="1"/>
</dbReference>
<dbReference type="PANTHER" id="PTHR30266">
    <property type="entry name" value="MECHANOSENSITIVE CHANNEL MSCL"/>
    <property type="match status" value="1"/>
</dbReference>
<dbReference type="GO" id="GO:0008381">
    <property type="term" value="F:mechanosensitive monoatomic ion channel activity"/>
    <property type="evidence" value="ECO:0007669"/>
    <property type="project" value="UniProtKB-UniRule"/>
</dbReference>
<dbReference type="NCBIfam" id="NF010557">
    <property type="entry name" value="PRK13952.1"/>
    <property type="match status" value="1"/>
</dbReference>
<evidence type="ECO:0000256" key="2">
    <source>
        <dbReference type="ARBA" id="ARBA00007254"/>
    </source>
</evidence>
<evidence type="ECO:0000313" key="13">
    <source>
        <dbReference type="Proteomes" id="UP000433575"/>
    </source>
</evidence>
<evidence type="ECO:0000256" key="5">
    <source>
        <dbReference type="ARBA" id="ARBA00022692"/>
    </source>
</evidence>
<keyword evidence="5 10" id="KW-0812">Transmembrane</keyword>
<dbReference type="GO" id="GO:0005886">
    <property type="term" value="C:plasma membrane"/>
    <property type="evidence" value="ECO:0007669"/>
    <property type="project" value="UniProtKB-SubCell"/>
</dbReference>
<keyword evidence="14" id="KW-1185">Reference proteome</keyword>
<comment type="function">
    <text evidence="10">Channel that opens in response to stretch forces in the membrane lipid bilayer. May participate in the regulation of osmotic pressure changes within the cell.</text>
</comment>
<keyword evidence="9 10" id="KW-0407">Ion channel</keyword>
<dbReference type="HAMAP" id="MF_00115">
    <property type="entry name" value="MscL"/>
    <property type="match status" value="1"/>
</dbReference>
<dbReference type="InterPro" id="IPR019823">
    <property type="entry name" value="Mechanosensitive_channel_CS"/>
</dbReference>
<dbReference type="Gene3D" id="1.10.1200.120">
    <property type="entry name" value="Large-conductance mechanosensitive channel, MscL, domain 1"/>
    <property type="match status" value="1"/>
</dbReference>
<dbReference type="InterPro" id="IPR036019">
    <property type="entry name" value="MscL_channel"/>
</dbReference>
<organism evidence="11 13">
    <name type="scientific">Holdemania massiliensis</name>
    <dbReference type="NCBI Taxonomy" id="1468449"/>
    <lineage>
        <taxon>Bacteria</taxon>
        <taxon>Bacillati</taxon>
        <taxon>Bacillota</taxon>
        <taxon>Erysipelotrichia</taxon>
        <taxon>Erysipelotrichales</taxon>
        <taxon>Erysipelotrichaceae</taxon>
        <taxon>Holdemania</taxon>
    </lineage>
</organism>
<dbReference type="RefSeq" id="WP_020225933.1">
    <property type="nucleotide sequence ID" value="NZ_AP031450.1"/>
</dbReference>
<feature type="transmembrane region" description="Helical" evidence="10">
    <location>
        <begin position="77"/>
        <end position="100"/>
    </location>
</feature>
<dbReference type="PRINTS" id="PR01264">
    <property type="entry name" value="MECHCHANNEL"/>
</dbReference>
<keyword evidence="4 10" id="KW-1003">Cell membrane</keyword>
<comment type="caution">
    <text evidence="11">The sequence shown here is derived from an EMBL/GenBank/DDBJ whole genome shotgun (WGS) entry which is preliminary data.</text>
</comment>
<dbReference type="GeneID" id="42457715"/>
<gene>
    <name evidence="10 11" type="primary">mscL</name>
    <name evidence="12" type="ORF">GKD88_18635</name>
    <name evidence="11" type="ORF">GKE08_18725</name>
</gene>
<reference evidence="13 14" key="1">
    <citation type="journal article" date="2019" name="Nat. Med.">
        <title>A library of human gut bacterial isolates paired with longitudinal multiomics data enables mechanistic microbiome research.</title>
        <authorList>
            <person name="Poyet M."/>
            <person name="Groussin M."/>
            <person name="Gibbons S.M."/>
            <person name="Avila-Pacheco J."/>
            <person name="Jiang X."/>
            <person name="Kearney S.M."/>
            <person name="Perrotta A.R."/>
            <person name="Berdy B."/>
            <person name="Zhao S."/>
            <person name="Lieberman T.D."/>
            <person name="Swanson P.K."/>
            <person name="Smith M."/>
            <person name="Roesemann S."/>
            <person name="Alexander J.E."/>
            <person name="Rich S.A."/>
            <person name="Livny J."/>
            <person name="Vlamakis H."/>
            <person name="Clish C."/>
            <person name="Bullock K."/>
            <person name="Deik A."/>
            <person name="Scott J."/>
            <person name="Pierce K.A."/>
            <person name="Xavier R.J."/>
            <person name="Alm E.J."/>
        </authorList>
    </citation>
    <scope>NUCLEOTIDE SEQUENCE [LARGE SCALE GENOMIC DNA]</scope>
    <source>
        <strain evidence="11 13">BIOML-A4</strain>
        <strain evidence="12 14">BIOML-A5</strain>
    </source>
</reference>
<evidence type="ECO:0000313" key="12">
    <source>
        <dbReference type="EMBL" id="MSC35134.1"/>
    </source>
</evidence>
<evidence type="ECO:0000256" key="8">
    <source>
        <dbReference type="ARBA" id="ARBA00023136"/>
    </source>
</evidence>
<dbReference type="Proteomes" id="UP000433575">
    <property type="component" value="Unassembled WGS sequence"/>
</dbReference>
<comment type="caution">
    <text evidence="10">Lacks conserved residue(s) required for the propagation of feature annotation.</text>
</comment>
<dbReference type="Proteomes" id="UP000480929">
    <property type="component" value="Unassembled WGS sequence"/>
</dbReference>
<evidence type="ECO:0000256" key="4">
    <source>
        <dbReference type="ARBA" id="ARBA00022475"/>
    </source>
</evidence>
<comment type="subcellular location">
    <subcellularLocation>
        <location evidence="1 10">Cell membrane</location>
        <topology evidence="1 10">Multi-pass membrane protein</topology>
    </subcellularLocation>
</comment>
<accession>A0A6N7SBX8</accession>
<evidence type="ECO:0000256" key="6">
    <source>
        <dbReference type="ARBA" id="ARBA00022989"/>
    </source>
</evidence>
<evidence type="ECO:0000256" key="7">
    <source>
        <dbReference type="ARBA" id="ARBA00023065"/>
    </source>
</evidence>
<dbReference type="EMBL" id="WKPI01000057">
    <property type="protein sequence ID" value="MSC35134.1"/>
    <property type="molecule type" value="Genomic_DNA"/>
</dbReference>
<dbReference type="OrthoDB" id="9810350at2"/>
<evidence type="ECO:0000256" key="1">
    <source>
        <dbReference type="ARBA" id="ARBA00004651"/>
    </source>
</evidence>
<dbReference type="PROSITE" id="PS01327">
    <property type="entry name" value="MSCL"/>
    <property type="match status" value="1"/>
</dbReference>
<evidence type="ECO:0000313" key="14">
    <source>
        <dbReference type="Proteomes" id="UP000480929"/>
    </source>
</evidence>
<dbReference type="InterPro" id="IPR001185">
    <property type="entry name" value="MS_channel"/>
</dbReference>
<dbReference type="AlphaFoldDB" id="A0A6N7SBX8"/>
<proteinExistence type="inferred from homology"/>
<comment type="subunit">
    <text evidence="10">Homopentamer.</text>
</comment>
<evidence type="ECO:0000256" key="3">
    <source>
        <dbReference type="ARBA" id="ARBA00022448"/>
    </source>
</evidence>